<organism evidence="2 3">
    <name type="scientific">Populus alba x Populus x berolinensis</name>
    <dbReference type="NCBI Taxonomy" id="444605"/>
    <lineage>
        <taxon>Eukaryota</taxon>
        <taxon>Viridiplantae</taxon>
        <taxon>Streptophyta</taxon>
        <taxon>Embryophyta</taxon>
        <taxon>Tracheophyta</taxon>
        <taxon>Spermatophyta</taxon>
        <taxon>Magnoliopsida</taxon>
        <taxon>eudicotyledons</taxon>
        <taxon>Gunneridae</taxon>
        <taxon>Pentapetalae</taxon>
        <taxon>rosids</taxon>
        <taxon>fabids</taxon>
        <taxon>Malpighiales</taxon>
        <taxon>Salicaceae</taxon>
        <taxon>Saliceae</taxon>
        <taxon>Populus</taxon>
    </lineage>
</organism>
<accession>A0AAD6M1N0</accession>
<dbReference type="Pfam" id="PF14111">
    <property type="entry name" value="DUF4283"/>
    <property type="match status" value="1"/>
</dbReference>
<dbReference type="EMBL" id="JAQIZT010000012">
    <property type="protein sequence ID" value="KAJ6977284.1"/>
    <property type="molecule type" value="Genomic_DNA"/>
</dbReference>
<keyword evidence="3" id="KW-1185">Reference proteome</keyword>
<evidence type="ECO:0000313" key="2">
    <source>
        <dbReference type="EMBL" id="KAJ6977284.1"/>
    </source>
</evidence>
<reference evidence="2" key="1">
    <citation type="journal article" date="2023" name="Mol. Ecol. Resour.">
        <title>Chromosome-level genome assembly of a triploid poplar Populus alba 'Berolinensis'.</title>
        <authorList>
            <person name="Chen S."/>
            <person name="Yu Y."/>
            <person name="Wang X."/>
            <person name="Wang S."/>
            <person name="Zhang T."/>
            <person name="Zhou Y."/>
            <person name="He R."/>
            <person name="Meng N."/>
            <person name="Wang Y."/>
            <person name="Liu W."/>
            <person name="Liu Z."/>
            <person name="Liu J."/>
            <person name="Guo Q."/>
            <person name="Huang H."/>
            <person name="Sederoff R.R."/>
            <person name="Wang G."/>
            <person name="Qu G."/>
            <person name="Chen S."/>
        </authorList>
    </citation>
    <scope>NUCLEOTIDE SEQUENCE</scope>
    <source>
        <strain evidence="2">SC-2020</strain>
    </source>
</reference>
<comment type="caution">
    <text evidence="2">The sequence shown here is derived from an EMBL/GenBank/DDBJ whole genome shotgun (WGS) entry which is preliminary data.</text>
</comment>
<gene>
    <name evidence="2" type="ORF">NC653_029254</name>
</gene>
<dbReference type="PANTHER" id="PTHR31286:SF171">
    <property type="entry name" value="CCHC-TYPE DOMAIN-CONTAINING PROTEIN"/>
    <property type="match status" value="1"/>
</dbReference>
<dbReference type="Proteomes" id="UP001164929">
    <property type="component" value="Chromosome 12"/>
</dbReference>
<dbReference type="InterPro" id="IPR040256">
    <property type="entry name" value="At4g02000-like"/>
</dbReference>
<dbReference type="PANTHER" id="PTHR31286">
    <property type="entry name" value="GLYCINE-RICH CELL WALL STRUCTURAL PROTEIN 1.8-LIKE"/>
    <property type="match status" value="1"/>
</dbReference>
<proteinExistence type="predicted"/>
<name>A0AAD6M1N0_9ROSI</name>
<evidence type="ECO:0000313" key="3">
    <source>
        <dbReference type="Proteomes" id="UP001164929"/>
    </source>
</evidence>
<evidence type="ECO:0000259" key="1">
    <source>
        <dbReference type="Pfam" id="PF14111"/>
    </source>
</evidence>
<feature type="domain" description="DUF4283" evidence="1">
    <location>
        <begin position="45"/>
        <end position="90"/>
    </location>
</feature>
<sequence length="159" mass="18916">MVMETKIPPPPQAMVYLLGAQLELCYPWRDTLIIKRLYLNVRLKFFWRLTEGFELMDVGHEFFMVEFDQESDRLKVINRRPWMIYDYYMMDVTLNMVFYDDSSLLVVTSTLGSLIKVDMNTLKVERSRFARICVKITLNQPVVGKVWIHIFSYSLLTIL</sequence>
<dbReference type="AlphaFoldDB" id="A0AAD6M1N0"/>
<protein>
    <recommendedName>
        <fullName evidence="1">DUF4283 domain-containing protein</fullName>
    </recommendedName>
</protein>
<dbReference type="InterPro" id="IPR025558">
    <property type="entry name" value="DUF4283"/>
</dbReference>